<dbReference type="PROSITE" id="PS50297">
    <property type="entry name" value="ANK_REP_REGION"/>
    <property type="match status" value="5"/>
</dbReference>
<dbReference type="Pfam" id="PF05033">
    <property type="entry name" value="Pre-SET"/>
    <property type="match status" value="1"/>
</dbReference>
<keyword evidence="3" id="KW-0808">Transferase</keyword>
<feature type="region of interest" description="Disordered" evidence="7">
    <location>
        <begin position="879"/>
        <end position="900"/>
    </location>
</feature>
<feature type="compositionally biased region" description="Basic and acidic residues" evidence="7">
    <location>
        <begin position="881"/>
        <end position="893"/>
    </location>
</feature>
<dbReference type="GO" id="GO:0032259">
    <property type="term" value="P:methylation"/>
    <property type="evidence" value="ECO:0007669"/>
    <property type="project" value="UniProtKB-KW"/>
</dbReference>
<evidence type="ECO:0000256" key="2">
    <source>
        <dbReference type="ARBA" id="ARBA00022454"/>
    </source>
</evidence>
<feature type="repeat" description="ANK" evidence="6">
    <location>
        <begin position="999"/>
        <end position="1031"/>
    </location>
</feature>
<feature type="repeat" description="ANK" evidence="6">
    <location>
        <begin position="1032"/>
        <end position="1057"/>
    </location>
</feature>
<dbReference type="PROSITE" id="PS50280">
    <property type="entry name" value="SET"/>
    <property type="match status" value="1"/>
</dbReference>
<dbReference type="PANTHER" id="PTHR46307">
    <property type="entry name" value="G9A, ISOFORM B"/>
    <property type="match status" value="1"/>
</dbReference>
<name>A0AAD3MEU9_LATJO</name>
<dbReference type="InterPro" id="IPR046341">
    <property type="entry name" value="SET_dom_sf"/>
</dbReference>
<dbReference type="SMART" id="SM00317">
    <property type="entry name" value="SET"/>
    <property type="match status" value="1"/>
</dbReference>
<organism evidence="10 11">
    <name type="scientific">Lates japonicus</name>
    <name type="common">Japanese lates</name>
    <dbReference type="NCBI Taxonomy" id="270547"/>
    <lineage>
        <taxon>Eukaryota</taxon>
        <taxon>Metazoa</taxon>
        <taxon>Chordata</taxon>
        <taxon>Craniata</taxon>
        <taxon>Vertebrata</taxon>
        <taxon>Euteleostomi</taxon>
        <taxon>Actinopterygii</taxon>
        <taxon>Neopterygii</taxon>
        <taxon>Teleostei</taxon>
        <taxon>Neoteleostei</taxon>
        <taxon>Acanthomorphata</taxon>
        <taxon>Carangaria</taxon>
        <taxon>Carangaria incertae sedis</taxon>
        <taxon>Centropomidae</taxon>
        <taxon>Lates</taxon>
    </lineage>
</organism>
<gene>
    <name evidence="10" type="ORF">AKAME5_000534200</name>
</gene>
<dbReference type="SUPFAM" id="SSF82199">
    <property type="entry name" value="SET domain"/>
    <property type="match status" value="1"/>
</dbReference>
<dbReference type="PANTHER" id="PTHR46307:SF2">
    <property type="entry name" value="HISTONE-LYSINE N-METHYLTRANSFERASE EHMT1"/>
    <property type="match status" value="1"/>
</dbReference>
<dbReference type="SUPFAM" id="SSF48403">
    <property type="entry name" value="Ankyrin repeat"/>
    <property type="match status" value="1"/>
</dbReference>
<dbReference type="PROSITE" id="PS50867">
    <property type="entry name" value="PRE_SET"/>
    <property type="match status" value="1"/>
</dbReference>
<keyword evidence="11" id="KW-1185">Reference proteome</keyword>
<comment type="subcellular location">
    <subcellularLocation>
        <location evidence="1">Chromosome</location>
    </subcellularLocation>
</comment>
<keyword evidence="2" id="KW-0158">Chromosome</keyword>
<feature type="repeat" description="ANK" evidence="6">
    <location>
        <begin position="966"/>
        <end position="998"/>
    </location>
</feature>
<dbReference type="Proteomes" id="UP001279410">
    <property type="component" value="Unassembled WGS sequence"/>
</dbReference>
<dbReference type="GO" id="GO:0002039">
    <property type="term" value="F:p53 binding"/>
    <property type="evidence" value="ECO:0007669"/>
    <property type="project" value="InterPro"/>
</dbReference>
<dbReference type="InterPro" id="IPR043550">
    <property type="entry name" value="EHMT1/EHMT2"/>
</dbReference>
<evidence type="ECO:0000256" key="3">
    <source>
        <dbReference type="ARBA" id="ARBA00022603"/>
    </source>
</evidence>
<feature type="compositionally biased region" description="Polar residues" evidence="7">
    <location>
        <begin position="332"/>
        <end position="343"/>
    </location>
</feature>
<dbReference type="CDD" id="cd10543">
    <property type="entry name" value="SET_EHMT"/>
    <property type="match status" value="1"/>
</dbReference>
<dbReference type="InterPro" id="IPR007728">
    <property type="entry name" value="Pre-SET_dom"/>
</dbReference>
<dbReference type="GO" id="GO:0000122">
    <property type="term" value="P:negative regulation of transcription by RNA polymerase II"/>
    <property type="evidence" value="ECO:0007669"/>
    <property type="project" value="TreeGrafter"/>
</dbReference>
<dbReference type="CDD" id="cd20905">
    <property type="entry name" value="EHMT_ZBD"/>
    <property type="match status" value="1"/>
</dbReference>
<dbReference type="Pfam" id="PF13843">
    <property type="entry name" value="DDE_Tnp_1_7"/>
    <property type="match status" value="1"/>
</dbReference>
<dbReference type="Gene3D" id="1.25.40.20">
    <property type="entry name" value="Ankyrin repeat-containing domain"/>
    <property type="match status" value="1"/>
</dbReference>
<feature type="compositionally biased region" description="Polar residues" evidence="7">
    <location>
        <begin position="537"/>
        <end position="553"/>
    </location>
</feature>
<dbReference type="InterPro" id="IPR029526">
    <property type="entry name" value="PGBD"/>
</dbReference>
<dbReference type="GO" id="GO:0046974">
    <property type="term" value="F:histone H3K9 methyltransferase activity"/>
    <property type="evidence" value="ECO:0007669"/>
    <property type="project" value="TreeGrafter"/>
</dbReference>
<evidence type="ECO:0000259" key="8">
    <source>
        <dbReference type="PROSITE" id="PS50280"/>
    </source>
</evidence>
<feature type="region of interest" description="Disordered" evidence="7">
    <location>
        <begin position="317"/>
        <end position="343"/>
    </location>
</feature>
<keyword evidence="6" id="KW-0040">ANK repeat</keyword>
<dbReference type="FunFam" id="2.170.270.10:FF:000005">
    <property type="entry name" value="Euchromatic histone-lysine N-methyltransferase 2"/>
    <property type="match status" value="1"/>
</dbReference>
<dbReference type="Gene3D" id="2.170.270.10">
    <property type="entry name" value="SET domain"/>
    <property type="match status" value="1"/>
</dbReference>
<keyword evidence="3" id="KW-0489">Methyltransferase</keyword>
<dbReference type="SMART" id="SM00248">
    <property type="entry name" value="ANK"/>
    <property type="match status" value="6"/>
</dbReference>
<evidence type="ECO:0000313" key="10">
    <source>
        <dbReference type="EMBL" id="GLD52436.1"/>
    </source>
</evidence>
<dbReference type="InterPro" id="IPR002110">
    <property type="entry name" value="Ankyrin_rpt"/>
</dbReference>
<dbReference type="SMART" id="SM00468">
    <property type="entry name" value="PreSET"/>
    <property type="match status" value="1"/>
</dbReference>
<feature type="domain" description="SET" evidence="8">
    <location>
        <begin position="1320"/>
        <end position="1437"/>
    </location>
</feature>
<sequence>MTRDRFYKLRSSLKIVNDLDVTEEAKESDILWRVRPLLDRVRQGCLSLPRSDKVCVDEQIIPFTGRCPVRQYVPGKPNPTGLKVFVLASPNGLVLDFEVYQGKNTFRGQRLGVGAAAVLRMVESVPTGTYVFFDRYFTTINLMDALLSKGLPATGTIMKNRVPKECQLPGDKQLRKEGRGASVTLVRRGPELAVTKWFDNKPVLMASTVYGKDPEDICSRWSNKDKGHVQVRRPAVIREYNDNMGGVDLCDRMLSFYRMSTRTKKWTSRVMTHFFDVAITNAWIQYKSDSKALNRPAKNTQQYLDFKLHLAEELLDSPSFDDSSEDSEEGVSATNQNKDPTTRAICTQARSQAHARDDGHQTCRKMQEQGLQWQNIHQQRVTCCAVGAEVETLLFLSVPPQLRSHTATPIEAGRGNFDYGLVLTLGAAETPIVLVASAMDHSEGPGPGRRPPIPFAGTPMGSKGQVAQSGQRPKVKITPFHCSPIVSSDGVLCYRRPGTASGNMLASPDCLSLDPPGRVTAPPVREILAAAAAAGSSEDQTVSSGSVQATTGEKVQPASRKAPPHNTEFSHSQRGRGKEMRAVATSVKPQSSVKRRKRKMGMYNLVPKKKSKALKQQEKAEEPLASVEKNRATADEKSVILPEVLKVRERTAIRQESLMEAEAEPEEGGHVEYTELALDCLDLKAQEELLSPPVSGVAADTEVTETDLAEELPLCCCRMETPHCVGSLSTFDQTCMAMESADGTLSRCQRRVMKQEMMRPSNTVHLLILCEDHRAGMVKHQCCPGCGLFCRAGTFMECRPYGNISHRFHRDCASILKDCRFCPHCGEDATRAKEVTVPKTDHLPSVPRSNPRLSLPAVPTMATLPSVPTTPAIPQILRAKKTSEPQRSRDESPSRLMGEAVCAADGQPKESLESILMALDDENLKPKKVKYPTRQLYISAKQGELQKVIHLLVDGKDPNFLMDGQSKRTPLHAAAAEGHQEICHMLVQAGANLDMFDEEQKTPLMVACENNHLDTVMYLLRAGAAISHKDIMGFTCLHLAAKLGHYDIVHHLLSKASKYINCQDEGGWTPITWAIEYKHKELVYLLLARGADVNIRDKEENVCLHWAALTGCDDVAQSLLDAQCDLSAVNIHGDSPLHVAARENHLECVMSFLSRGADVTQRNKEGETALDCCIYGSDVWMALNTNKKLTDARRGRDCRGERLLSRDISRGYEAIPVTCVNGVDSEPCPENFKYIPDNCVTSALDIDKDITHIQHCSCTDDCSSSACMCGQLSLRCWYDNEGRLPLDFCQREPPVLFECNHACSCWRTCRNRVVQNGQRVRLQLFRTQKMGWGVRTMQDIPQGTFICEYIGEIITDAEADKRENDSFLFTLDNKVGDVHCIDARLFGNIGRFINHLCEPNLLAVRVFTMHQDLRFPRIAFFSSRPIKAGDQIGFDYGDHYWRVKSKYFSCQCGSLKCRHSAAIRKKLTDDH</sequence>
<dbReference type="Pfam" id="PF00856">
    <property type="entry name" value="SET"/>
    <property type="match status" value="1"/>
</dbReference>
<accession>A0AAD3MEU9</accession>
<dbReference type="GO" id="GO:0008270">
    <property type="term" value="F:zinc ion binding"/>
    <property type="evidence" value="ECO:0007669"/>
    <property type="project" value="InterPro"/>
</dbReference>
<evidence type="ECO:0000313" key="11">
    <source>
        <dbReference type="Proteomes" id="UP001279410"/>
    </source>
</evidence>
<evidence type="ECO:0000256" key="7">
    <source>
        <dbReference type="SAM" id="MobiDB-lite"/>
    </source>
</evidence>
<dbReference type="GO" id="GO:0000785">
    <property type="term" value="C:chromatin"/>
    <property type="evidence" value="ECO:0007669"/>
    <property type="project" value="TreeGrafter"/>
</dbReference>
<dbReference type="Pfam" id="PF21533">
    <property type="entry name" value="EHMT1-2_CRR"/>
    <property type="match status" value="1"/>
</dbReference>
<evidence type="ECO:0000256" key="6">
    <source>
        <dbReference type="PROSITE-ProRule" id="PRU00023"/>
    </source>
</evidence>
<reference evidence="10" key="1">
    <citation type="submission" date="2022-08" db="EMBL/GenBank/DDBJ databases">
        <title>Genome sequencing of akame (Lates japonicus).</title>
        <authorList>
            <person name="Hashiguchi Y."/>
            <person name="Takahashi H."/>
        </authorList>
    </citation>
    <scope>NUCLEOTIDE SEQUENCE</scope>
    <source>
        <strain evidence="10">Kochi</strain>
    </source>
</reference>
<comment type="caution">
    <text evidence="10">The sequence shown here is derived from an EMBL/GenBank/DDBJ whole genome shotgun (WGS) entry which is preliminary data.</text>
</comment>
<dbReference type="Pfam" id="PF12796">
    <property type="entry name" value="Ank_2"/>
    <property type="match status" value="3"/>
</dbReference>
<dbReference type="PROSITE" id="PS50088">
    <property type="entry name" value="ANK_REPEAT"/>
    <property type="match status" value="5"/>
</dbReference>
<dbReference type="InterPro" id="IPR047762">
    <property type="entry name" value="EHMT_CRR"/>
</dbReference>
<evidence type="ECO:0000259" key="9">
    <source>
        <dbReference type="PROSITE" id="PS50867"/>
    </source>
</evidence>
<dbReference type="EMBL" id="BRZM01000014">
    <property type="protein sequence ID" value="GLD52436.1"/>
    <property type="molecule type" value="Genomic_DNA"/>
</dbReference>
<dbReference type="GO" id="GO:0005634">
    <property type="term" value="C:nucleus"/>
    <property type="evidence" value="ECO:0007669"/>
    <property type="project" value="InterPro"/>
</dbReference>
<evidence type="ECO:0000256" key="5">
    <source>
        <dbReference type="ARBA" id="ARBA00022853"/>
    </source>
</evidence>
<feature type="repeat" description="ANK" evidence="6">
    <location>
        <begin position="1066"/>
        <end position="1098"/>
    </location>
</feature>
<dbReference type="InterPro" id="IPR036770">
    <property type="entry name" value="Ankyrin_rpt-contain_sf"/>
</dbReference>
<dbReference type="PRINTS" id="PR01415">
    <property type="entry name" value="ANKYRIN"/>
</dbReference>
<evidence type="ECO:0000256" key="1">
    <source>
        <dbReference type="ARBA" id="ARBA00004286"/>
    </source>
</evidence>
<evidence type="ECO:0000256" key="4">
    <source>
        <dbReference type="ARBA" id="ARBA00022691"/>
    </source>
</evidence>
<protein>
    <submittedName>
        <fullName evidence="10">Histone-lysine N-methyltransferase EHMT1 isoform X1</fullName>
    </submittedName>
</protein>
<feature type="domain" description="Pre-SET" evidence="9">
    <location>
        <begin position="1254"/>
        <end position="1317"/>
    </location>
</feature>
<dbReference type="InterPro" id="IPR001214">
    <property type="entry name" value="SET_dom"/>
</dbReference>
<proteinExistence type="predicted"/>
<keyword evidence="4" id="KW-0949">S-adenosyl-L-methionine</keyword>
<feature type="repeat" description="ANK" evidence="6">
    <location>
        <begin position="1132"/>
        <end position="1164"/>
    </location>
</feature>
<keyword evidence="5" id="KW-0156">Chromatin regulator</keyword>
<feature type="region of interest" description="Disordered" evidence="7">
    <location>
        <begin position="532"/>
        <end position="596"/>
    </location>
</feature>